<accession>A0A1M4Z1U9</accession>
<feature type="region of interest" description="Disordered" evidence="1">
    <location>
        <begin position="71"/>
        <end position="102"/>
    </location>
</feature>
<dbReference type="AlphaFoldDB" id="A0A1M4Z1U9"/>
<dbReference type="Proteomes" id="UP000184509">
    <property type="component" value="Unassembled WGS sequence"/>
</dbReference>
<name>A0A1M4Z1U9_9BACE</name>
<evidence type="ECO:0000256" key="2">
    <source>
        <dbReference type="SAM" id="Phobius"/>
    </source>
</evidence>
<feature type="compositionally biased region" description="Polar residues" evidence="1">
    <location>
        <begin position="87"/>
        <end position="97"/>
    </location>
</feature>
<evidence type="ECO:0000313" key="3">
    <source>
        <dbReference type="EMBL" id="SHF11928.1"/>
    </source>
</evidence>
<feature type="region of interest" description="Disordered" evidence="1">
    <location>
        <begin position="27"/>
        <end position="51"/>
    </location>
</feature>
<dbReference type="RefSeq" id="WP_073400336.1">
    <property type="nucleotide sequence ID" value="NZ_FQTV01000005.1"/>
</dbReference>
<reference evidence="3 4" key="1">
    <citation type="submission" date="2016-11" db="EMBL/GenBank/DDBJ databases">
        <authorList>
            <person name="Jaros S."/>
            <person name="Januszkiewicz K."/>
            <person name="Wedrychowicz H."/>
        </authorList>
    </citation>
    <scope>NUCLEOTIDE SEQUENCE [LARGE SCALE GENOMIC DNA]</scope>
    <source>
        <strain evidence="3 4">DSM 26991</strain>
    </source>
</reference>
<keyword evidence="4" id="KW-1185">Reference proteome</keyword>
<keyword evidence="2" id="KW-1133">Transmembrane helix</keyword>
<evidence type="ECO:0000256" key="1">
    <source>
        <dbReference type="SAM" id="MobiDB-lite"/>
    </source>
</evidence>
<evidence type="ECO:0000313" key="4">
    <source>
        <dbReference type="Proteomes" id="UP000184509"/>
    </source>
</evidence>
<keyword evidence="2" id="KW-0812">Transmembrane</keyword>
<feature type="transmembrane region" description="Helical" evidence="2">
    <location>
        <begin position="6"/>
        <end position="22"/>
    </location>
</feature>
<proteinExistence type="predicted"/>
<protein>
    <submittedName>
        <fullName evidence="3">Uncharacterized protein</fullName>
    </submittedName>
</protein>
<gene>
    <name evidence="3" type="ORF">SAMN05444405_105145</name>
</gene>
<sequence>MDDFLQYIIVVVAVIAAIVTKIRTQEKADNDKNNKKPTVVPSEPENKKGNTILDNWEKWFEVDETKVSPLKQEPVNVSIHPSPKNVDLSTANKQTATADHKDKKDISLKNEILENAPDIQLNTIEDVRRAIIYSEIIQRKY</sequence>
<keyword evidence="2" id="KW-0472">Membrane</keyword>
<dbReference type="EMBL" id="FQTV01000005">
    <property type="protein sequence ID" value="SHF11928.1"/>
    <property type="molecule type" value="Genomic_DNA"/>
</dbReference>
<organism evidence="3 4">
    <name type="scientific">Bacteroides luti</name>
    <dbReference type="NCBI Taxonomy" id="1297750"/>
    <lineage>
        <taxon>Bacteria</taxon>
        <taxon>Pseudomonadati</taxon>
        <taxon>Bacteroidota</taxon>
        <taxon>Bacteroidia</taxon>
        <taxon>Bacteroidales</taxon>
        <taxon>Bacteroidaceae</taxon>
        <taxon>Bacteroides</taxon>
    </lineage>
</organism>